<keyword evidence="2" id="KW-1185">Reference proteome</keyword>
<accession>A0ABV7WHU5</accession>
<dbReference type="EMBL" id="JBHRWW010000009">
    <property type="protein sequence ID" value="MFC3689399.1"/>
    <property type="molecule type" value="Genomic_DNA"/>
</dbReference>
<dbReference type="Proteomes" id="UP001595685">
    <property type="component" value="Unassembled WGS sequence"/>
</dbReference>
<evidence type="ECO:0000313" key="2">
    <source>
        <dbReference type="Proteomes" id="UP001595685"/>
    </source>
</evidence>
<evidence type="ECO:0008006" key="3">
    <source>
        <dbReference type="Google" id="ProtNLM"/>
    </source>
</evidence>
<comment type="caution">
    <text evidence="1">The sequence shown here is derived from an EMBL/GenBank/DDBJ whole genome shotgun (WGS) entry which is preliminary data.</text>
</comment>
<name>A0ABV7WHU5_9MICO</name>
<organism evidence="1 2">
    <name type="scientific">Aquipuribacter hungaricus</name>
    <dbReference type="NCBI Taxonomy" id="545624"/>
    <lineage>
        <taxon>Bacteria</taxon>
        <taxon>Bacillati</taxon>
        <taxon>Actinomycetota</taxon>
        <taxon>Actinomycetes</taxon>
        <taxon>Micrococcales</taxon>
        <taxon>Intrasporangiaceae</taxon>
        <taxon>Aquipuribacter</taxon>
    </lineage>
</organism>
<protein>
    <recommendedName>
        <fullName evidence="3">Transposase</fullName>
    </recommendedName>
</protein>
<sequence length="97" mass="10790">MRTLTEGELQATVSAGPRPCGVADEMWQLLEAYADALPDEQWQGHRPAPRGTPTAWAMRGGRWVHVLLATLERRVAMVVVLDVKDRVVHGHRLLDLG</sequence>
<dbReference type="RefSeq" id="WP_340295372.1">
    <property type="nucleotide sequence ID" value="NZ_JBBEOI010000234.1"/>
</dbReference>
<evidence type="ECO:0000313" key="1">
    <source>
        <dbReference type="EMBL" id="MFC3689399.1"/>
    </source>
</evidence>
<proteinExistence type="predicted"/>
<reference evidence="2" key="1">
    <citation type="journal article" date="2019" name="Int. J. Syst. Evol. Microbiol.">
        <title>The Global Catalogue of Microorganisms (GCM) 10K type strain sequencing project: providing services to taxonomists for standard genome sequencing and annotation.</title>
        <authorList>
            <consortium name="The Broad Institute Genomics Platform"/>
            <consortium name="The Broad Institute Genome Sequencing Center for Infectious Disease"/>
            <person name="Wu L."/>
            <person name="Ma J."/>
        </authorList>
    </citation>
    <scope>NUCLEOTIDE SEQUENCE [LARGE SCALE GENOMIC DNA]</scope>
    <source>
        <strain evidence="2">NCAIM B.02333</strain>
    </source>
</reference>
<gene>
    <name evidence="1" type="ORF">ACFOLH_13700</name>
</gene>